<dbReference type="PROSITE" id="PS00497">
    <property type="entry name" value="TYROSINASE_1"/>
    <property type="match status" value="1"/>
</dbReference>
<feature type="domain" description="Tyrosinase copper-binding" evidence="9">
    <location>
        <begin position="408"/>
        <end position="419"/>
    </location>
</feature>
<dbReference type="PROSITE" id="PS00498">
    <property type="entry name" value="TYROSINASE_2"/>
    <property type="match status" value="1"/>
</dbReference>
<comment type="cofactor">
    <cofactor evidence="1">
        <name>Cu(2+)</name>
        <dbReference type="ChEBI" id="CHEBI:29036"/>
    </cofactor>
</comment>
<dbReference type="InterPro" id="IPR008922">
    <property type="entry name" value="Di-copper_centre_dom_sf"/>
</dbReference>
<evidence type="ECO:0000256" key="4">
    <source>
        <dbReference type="ARBA" id="ARBA00022784"/>
    </source>
</evidence>
<dbReference type="InterPro" id="IPR022740">
    <property type="entry name" value="Polyphenol_oxidase_C"/>
</dbReference>
<accession>A0A4D6KM86</accession>
<keyword evidence="3" id="KW-0479">Metal-binding</keyword>
<evidence type="ECO:0000256" key="5">
    <source>
        <dbReference type="ARBA" id="ARBA00023002"/>
    </source>
</evidence>
<dbReference type="PANTHER" id="PTHR11474">
    <property type="entry name" value="TYROSINASE FAMILY MEMBER"/>
    <property type="match status" value="1"/>
</dbReference>
<evidence type="ECO:0000256" key="6">
    <source>
        <dbReference type="ARBA" id="ARBA00023008"/>
    </source>
</evidence>
<dbReference type="Gene3D" id="1.10.1280.10">
    <property type="entry name" value="Di-copper center containing domain from catechol oxidase"/>
    <property type="match status" value="1"/>
</dbReference>
<keyword evidence="6" id="KW-0186">Copper</keyword>
<evidence type="ECO:0000256" key="2">
    <source>
        <dbReference type="ARBA" id="ARBA00009928"/>
    </source>
</evidence>
<keyword evidence="5" id="KW-0560">Oxidoreductase</keyword>
<feature type="domain" description="Tyrosinase copper-binding" evidence="8">
    <location>
        <begin position="205"/>
        <end position="222"/>
    </location>
</feature>
<name>A0A4D6KM86_VIGUN</name>
<evidence type="ECO:0000259" key="9">
    <source>
        <dbReference type="PROSITE" id="PS00498"/>
    </source>
</evidence>
<comment type="similarity">
    <text evidence="2">Belongs to the tyrosinase family.</text>
</comment>
<dbReference type="PANTHER" id="PTHR11474:SF76">
    <property type="entry name" value="SHKT DOMAIN-CONTAINING PROTEIN"/>
    <property type="match status" value="1"/>
</dbReference>
<dbReference type="EMBL" id="CP039345">
    <property type="protein sequence ID" value="QCD76727.1"/>
    <property type="molecule type" value="Genomic_DNA"/>
</dbReference>
<evidence type="ECO:0000256" key="1">
    <source>
        <dbReference type="ARBA" id="ARBA00001973"/>
    </source>
</evidence>
<dbReference type="Pfam" id="PF12143">
    <property type="entry name" value="PPO1_KFDV"/>
    <property type="match status" value="1"/>
</dbReference>
<dbReference type="PRINTS" id="PR00092">
    <property type="entry name" value="TYROSINASE"/>
</dbReference>
<dbReference type="InterPro" id="IPR002227">
    <property type="entry name" value="Tyrosinase_Cu-bd"/>
</dbReference>
<proteinExistence type="inferred from homology"/>
<dbReference type="AlphaFoldDB" id="A0A4D6KM86"/>
<keyword evidence="7" id="KW-1015">Disulfide bond</keyword>
<evidence type="ECO:0000256" key="3">
    <source>
        <dbReference type="ARBA" id="ARBA00022723"/>
    </source>
</evidence>
<dbReference type="InterPro" id="IPR050316">
    <property type="entry name" value="Tyrosinase/Hemocyanin"/>
</dbReference>
<keyword evidence="4" id="KW-0883">Thioether bond</keyword>
<organism evidence="10 11">
    <name type="scientific">Vigna unguiculata</name>
    <name type="common">Cowpea</name>
    <dbReference type="NCBI Taxonomy" id="3917"/>
    <lineage>
        <taxon>Eukaryota</taxon>
        <taxon>Viridiplantae</taxon>
        <taxon>Streptophyta</taxon>
        <taxon>Embryophyta</taxon>
        <taxon>Tracheophyta</taxon>
        <taxon>Spermatophyta</taxon>
        <taxon>Magnoliopsida</taxon>
        <taxon>eudicotyledons</taxon>
        <taxon>Gunneridae</taxon>
        <taxon>Pentapetalae</taxon>
        <taxon>rosids</taxon>
        <taxon>fabids</taxon>
        <taxon>Fabales</taxon>
        <taxon>Fabaceae</taxon>
        <taxon>Papilionoideae</taxon>
        <taxon>50 kb inversion clade</taxon>
        <taxon>NPAAA clade</taxon>
        <taxon>indigoferoid/millettioid clade</taxon>
        <taxon>Phaseoleae</taxon>
        <taxon>Vigna</taxon>
    </lineage>
</organism>
<keyword evidence="11" id="KW-1185">Reference proteome</keyword>
<dbReference type="SUPFAM" id="SSF48056">
    <property type="entry name" value="Di-copper centre-containing domain"/>
    <property type="match status" value="1"/>
</dbReference>
<reference evidence="10 11" key="1">
    <citation type="submission" date="2019-04" db="EMBL/GenBank/DDBJ databases">
        <title>An improved genome assembly and genetic linkage map for asparagus bean, Vigna unguiculata ssp. sesquipedialis.</title>
        <authorList>
            <person name="Xia Q."/>
            <person name="Zhang R."/>
            <person name="Dong Y."/>
        </authorList>
    </citation>
    <scope>NUCLEOTIDE SEQUENCE [LARGE SCALE GENOMIC DNA]</scope>
    <source>
        <tissue evidence="10">Leaf</tissue>
    </source>
</reference>
<dbReference type="Pfam" id="PF12142">
    <property type="entry name" value="PPO1_DWL"/>
    <property type="match status" value="1"/>
</dbReference>
<evidence type="ECO:0000313" key="11">
    <source>
        <dbReference type="Proteomes" id="UP000501690"/>
    </source>
</evidence>
<dbReference type="Proteomes" id="UP000501690">
    <property type="component" value="Linkage Group LG1"/>
</dbReference>
<gene>
    <name evidence="10" type="ORF">DEO72_LG1g348</name>
</gene>
<dbReference type="GO" id="GO:0046872">
    <property type="term" value="F:metal ion binding"/>
    <property type="evidence" value="ECO:0007669"/>
    <property type="project" value="UniProtKB-KW"/>
</dbReference>
<evidence type="ECO:0000313" key="10">
    <source>
        <dbReference type="EMBL" id="QCD76727.1"/>
    </source>
</evidence>
<dbReference type="Pfam" id="PF00264">
    <property type="entry name" value="Tyrosinase"/>
    <property type="match status" value="1"/>
</dbReference>
<evidence type="ECO:0000256" key="7">
    <source>
        <dbReference type="ARBA" id="ARBA00023157"/>
    </source>
</evidence>
<sequence>MASISHLCFVSSVNNVSPNSITPPSSLHPFSQFQSAKIRKPKHVHLPRVKCSGNENNQTPNPSEEELAHMIGNRRNVLVGLGGLCGAVTLNNNPFAFAAPISPPDLTTCGPPDLPGGVKPTNCCPPYSKIIDFKFPPSNQPLRVRPAAHLVTDDYLAKYKKALDLMKKLPPKDPRNFMQQANVHCAYCDGAYHQVGFPDLDLQVHNSWLFFPFHRWYLYFYERILGSLINDPTFALPFWNWDAPRGMKLPSIYAERKSPLYDPLRNPNHQPPTLVCWNCLTLQQYTNYINCQDDSYYNHTRNIIVIATIKETNNSLINFNIVDLDFDLDDPDADGKISSNLTIMYRQVVSNGKTPRLFLGNAYRAGDEPDPGGGSVENVPHGPVHLWTGDLNQPNNENMGTFYSAARDPIFYSHHSNIDRLWSVWKTLGGKRRDFTDSDWLESGFLFYDENKNLVRVKVKDCLDTRKLGYVYQDVDIPWLNSKPSPRKSRARKVAFAENFGVGAAQAAETSRSVKFPLVLDSVVSTRVKRPNKSRSKKEKEEEEEVLVIEGIEFDRNTPVKFDVFVNDEDDTQIRADNTEFAGSFVSVPHTHKHKNKNIKTYLRLGLTDLLEELEAEDDDSVMVTLVPRYGKGRVKIRNIKIELNAD</sequence>
<evidence type="ECO:0000259" key="8">
    <source>
        <dbReference type="PROSITE" id="PS00497"/>
    </source>
</evidence>
<dbReference type="InterPro" id="IPR022739">
    <property type="entry name" value="Polyphenol_oxidase_cen"/>
</dbReference>
<protein>
    <submittedName>
        <fullName evidence="10">Polyphenol oxidase</fullName>
    </submittedName>
</protein>
<dbReference type="GO" id="GO:0004097">
    <property type="term" value="F:catechol oxidase activity"/>
    <property type="evidence" value="ECO:0007669"/>
    <property type="project" value="InterPro"/>
</dbReference>